<protein>
    <submittedName>
        <fullName evidence="2">Uncharacterized protein</fullName>
    </submittedName>
</protein>
<evidence type="ECO:0000313" key="3">
    <source>
        <dbReference type="Proteomes" id="UP000287651"/>
    </source>
</evidence>
<evidence type="ECO:0000313" key="2">
    <source>
        <dbReference type="EMBL" id="RRT70467.1"/>
    </source>
</evidence>
<comment type="caution">
    <text evidence="2">The sequence shown here is derived from an EMBL/GenBank/DDBJ whole genome shotgun (WGS) entry which is preliminary data.</text>
</comment>
<name>A0A427A2I0_ENSVE</name>
<dbReference type="AlphaFoldDB" id="A0A427A2I0"/>
<feature type="region of interest" description="Disordered" evidence="1">
    <location>
        <begin position="85"/>
        <end position="110"/>
    </location>
</feature>
<sequence>MVAISFARLQEERLNHEAWRTRVAPQPVALRHSVPLIVSRPSAPKKLTREELRERSAKGLCWHCDEPWSRNHRCRKGRLLAIEPIKEEDLEHEEESLDHEEKDEEEEPQPTDCMVYALVGYANPQTMKFGAYSYNSRSPSSSTRAAPITS</sequence>
<gene>
    <name evidence="2" type="ORF">B296_00001601</name>
</gene>
<dbReference type="Proteomes" id="UP000287651">
    <property type="component" value="Unassembled WGS sequence"/>
</dbReference>
<feature type="compositionally biased region" description="Acidic residues" evidence="1">
    <location>
        <begin position="90"/>
        <end position="109"/>
    </location>
</feature>
<dbReference type="EMBL" id="AMZH03004006">
    <property type="protein sequence ID" value="RRT70467.1"/>
    <property type="molecule type" value="Genomic_DNA"/>
</dbReference>
<evidence type="ECO:0000256" key="1">
    <source>
        <dbReference type="SAM" id="MobiDB-lite"/>
    </source>
</evidence>
<organism evidence="2 3">
    <name type="scientific">Ensete ventricosum</name>
    <name type="common">Abyssinian banana</name>
    <name type="synonym">Musa ensete</name>
    <dbReference type="NCBI Taxonomy" id="4639"/>
    <lineage>
        <taxon>Eukaryota</taxon>
        <taxon>Viridiplantae</taxon>
        <taxon>Streptophyta</taxon>
        <taxon>Embryophyta</taxon>
        <taxon>Tracheophyta</taxon>
        <taxon>Spermatophyta</taxon>
        <taxon>Magnoliopsida</taxon>
        <taxon>Liliopsida</taxon>
        <taxon>Zingiberales</taxon>
        <taxon>Musaceae</taxon>
        <taxon>Ensete</taxon>
    </lineage>
</organism>
<accession>A0A427A2I0</accession>
<proteinExistence type="predicted"/>
<reference evidence="2 3" key="1">
    <citation type="journal article" date="2014" name="Agronomy (Basel)">
        <title>A Draft Genome Sequence for Ensete ventricosum, the Drought-Tolerant Tree Against Hunger.</title>
        <authorList>
            <person name="Harrison J."/>
            <person name="Moore K.A."/>
            <person name="Paszkiewicz K."/>
            <person name="Jones T."/>
            <person name="Grant M."/>
            <person name="Ambacheew D."/>
            <person name="Muzemil S."/>
            <person name="Studholme D.J."/>
        </authorList>
    </citation>
    <scope>NUCLEOTIDE SEQUENCE [LARGE SCALE GENOMIC DNA]</scope>
</reference>